<dbReference type="InterPro" id="IPR050259">
    <property type="entry name" value="SDR"/>
</dbReference>
<dbReference type="SUPFAM" id="SSF51735">
    <property type="entry name" value="NAD(P)-binding Rossmann-fold domains"/>
    <property type="match status" value="1"/>
</dbReference>
<gene>
    <name evidence="4" type="ORF">BC739_000016</name>
</gene>
<evidence type="ECO:0000256" key="1">
    <source>
        <dbReference type="ARBA" id="ARBA00006484"/>
    </source>
</evidence>
<evidence type="ECO:0000259" key="3">
    <source>
        <dbReference type="SMART" id="SM00822"/>
    </source>
</evidence>
<sequence length="257" mass="26187">MTALAGQVALVTGGSRGIGAAVCRALAADGAAVAVNYRTSEVDAHKVVDEIVAEGGRALAFGADVADAEAVRAMTRRVLDELGGLDVLVNNAGVARDGLLHTMAPEDWIPVMHTNFGGVFNCTTSVLPHFMAKGSGVIVNVSSVLGERGWVGTANYAASKGAINAFTLSCAVEHARFGVRVNAVLPGFTPTDLVGDLAGGEAARGIRRQVPMRALAGVEQVAKAVRFLSGPESDYLTGALVPVDGGATAALGLGRPR</sequence>
<dbReference type="EC" id="1.1.1.100" evidence="4"/>
<comment type="caution">
    <text evidence="4">The sequence shown here is derived from an EMBL/GenBank/DDBJ whole genome shotgun (WGS) entry which is preliminary data.</text>
</comment>
<dbReference type="PANTHER" id="PTHR42879">
    <property type="entry name" value="3-OXOACYL-(ACYL-CARRIER-PROTEIN) REDUCTASE"/>
    <property type="match status" value="1"/>
</dbReference>
<organism evidence="4 5">
    <name type="scientific">Kutzneria viridogrisea</name>
    <dbReference type="NCBI Taxonomy" id="47990"/>
    <lineage>
        <taxon>Bacteria</taxon>
        <taxon>Bacillati</taxon>
        <taxon>Actinomycetota</taxon>
        <taxon>Actinomycetes</taxon>
        <taxon>Pseudonocardiales</taxon>
        <taxon>Pseudonocardiaceae</taxon>
        <taxon>Kutzneria</taxon>
    </lineage>
</organism>
<reference evidence="4 5" key="1">
    <citation type="submission" date="2020-08" db="EMBL/GenBank/DDBJ databases">
        <title>Genomic Encyclopedia of Archaeal and Bacterial Type Strains, Phase II (KMG-II): from individual species to whole genera.</title>
        <authorList>
            <person name="Goeker M."/>
        </authorList>
    </citation>
    <scope>NUCLEOTIDE SEQUENCE [LARGE SCALE GENOMIC DNA]</scope>
    <source>
        <strain evidence="4 5">DSM 43850</strain>
    </source>
</reference>
<dbReference type="InterPro" id="IPR002347">
    <property type="entry name" value="SDR_fam"/>
</dbReference>
<comment type="similarity">
    <text evidence="1 2">Belongs to the short-chain dehydrogenases/reductases (SDR) family.</text>
</comment>
<accession>A0ABR6B7H3</accession>
<dbReference type="GO" id="GO:0004316">
    <property type="term" value="F:3-oxoacyl-[acyl-carrier-protein] reductase (NADPH) activity"/>
    <property type="evidence" value="ECO:0007669"/>
    <property type="project" value="UniProtKB-EC"/>
</dbReference>
<proteinExistence type="inferred from homology"/>
<evidence type="ECO:0000313" key="4">
    <source>
        <dbReference type="EMBL" id="MBA8922819.1"/>
    </source>
</evidence>
<dbReference type="PRINTS" id="PR00081">
    <property type="entry name" value="GDHRDH"/>
</dbReference>
<evidence type="ECO:0000256" key="2">
    <source>
        <dbReference type="RuleBase" id="RU000363"/>
    </source>
</evidence>
<dbReference type="EMBL" id="JACJID010000001">
    <property type="protein sequence ID" value="MBA8922819.1"/>
    <property type="molecule type" value="Genomic_DNA"/>
</dbReference>
<dbReference type="InterPro" id="IPR036291">
    <property type="entry name" value="NAD(P)-bd_dom_sf"/>
</dbReference>
<dbReference type="Proteomes" id="UP000517916">
    <property type="component" value="Unassembled WGS sequence"/>
</dbReference>
<keyword evidence="4" id="KW-0560">Oxidoreductase</keyword>
<dbReference type="Pfam" id="PF00106">
    <property type="entry name" value="adh_short"/>
    <property type="match status" value="1"/>
</dbReference>
<dbReference type="Gene3D" id="3.40.50.720">
    <property type="entry name" value="NAD(P)-binding Rossmann-like Domain"/>
    <property type="match status" value="1"/>
</dbReference>
<keyword evidence="5" id="KW-1185">Reference proteome</keyword>
<dbReference type="InterPro" id="IPR057326">
    <property type="entry name" value="KR_dom"/>
</dbReference>
<feature type="domain" description="Ketoreductase" evidence="3">
    <location>
        <begin position="7"/>
        <end position="191"/>
    </location>
</feature>
<dbReference type="RefSeq" id="WP_025359525.1">
    <property type="nucleotide sequence ID" value="NZ_BAAABQ010000010.1"/>
</dbReference>
<evidence type="ECO:0000313" key="5">
    <source>
        <dbReference type="Proteomes" id="UP000517916"/>
    </source>
</evidence>
<name>A0ABR6B7H3_9PSEU</name>
<protein>
    <submittedName>
        <fullName evidence="4">3-oxoacyl-[acyl-carrier protein] reductase</fullName>
        <ecNumber evidence="4">1.1.1.100</ecNumber>
    </submittedName>
</protein>
<dbReference type="PANTHER" id="PTHR42879:SF2">
    <property type="entry name" value="3-OXOACYL-[ACYL-CARRIER-PROTEIN] REDUCTASE FABG"/>
    <property type="match status" value="1"/>
</dbReference>
<dbReference type="PRINTS" id="PR00080">
    <property type="entry name" value="SDRFAMILY"/>
</dbReference>
<dbReference type="SMART" id="SM00822">
    <property type="entry name" value="PKS_KR"/>
    <property type="match status" value="1"/>
</dbReference>